<dbReference type="Gene3D" id="1.10.238.10">
    <property type="entry name" value="EF-hand"/>
    <property type="match status" value="1"/>
</dbReference>
<dbReference type="InterPro" id="IPR013787">
    <property type="entry name" value="S100_Ca-bd_sub"/>
</dbReference>
<evidence type="ECO:0000313" key="8">
    <source>
        <dbReference type="Proteomes" id="UP000472277"/>
    </source>
</evidence>
<dbReference type="PROSITE" id="PS00018">
    <property type="entry name" value="EF_HAND_1"/>
    <property type="match status" value="1"/>
</dbReference>
<dbReference type="PANTHER" id="PTHR11639">
    <property type="entry name" value="S100 CALCIUM-BINDING PROTEIN"/>
    <property type="match status" value="1"/>
</dbReference>
<dbReference type="PROSITE" id="PS50222">
    <property type="entry name" value="EF_HAND_2"/>
    <property type="match status" value="1"/>
</dbReference>
<dbReference type="GO" id="GO:0048306">
    <property type="term" value="F:calcium-dependent protein binding"/>
    <property type="evidence" value="ECO:0007669"/>
    <property type="project" value="TreeGrafter"/>
</dbReference>
<dbReference type="CDD" id="cd00213">
    <property type="entry name" value="S-100"/>
    <property type="match status" value="1"/>
</dbReference>
<dbReference type="InterPro" id="IPR002048">
    <property type="entry name" value="EF_hand_dom"/>
</dbReference>
<evidence type="ECO:0000259" key="6">
    <source>
        <dbReference type="PROSITE" id="PS50222"/>
    </source>
</evidence>
<comment type="similarity">
    <text evidence="1 5">Belongs to the S-100 family.</text>
</comment>
<gene>
    <name evidence="7" type="primary">LOC115173279</name>
</gene>
<dbReference type="GO" id="GO:0005509">
    <property type="term" value="F:calcium ion binding"/>
    <property type="evidence" value="ECO:0007669"/>
    <property type="project" value="InterPro"/>
</dbReference>
<dbReference type="OMA" id="CVYCHEY"/>
<dbReference type="InterPro" id="IPR001751">
    <property type="entry name" value="S100/CaBP7/8-like_CS"/>
</dbReference>
<dbReference type="SUPFAM" id="SSF47473">
    <property type="entry name" value="EF-hand"/>
    <property type="match status" value="1"/>
</dbReference>
<dbReference type="GeneTree" id="ENSGT00970000197205"/>
<evidence type="ECO:0000256" key="4">
    <source>
        <dbReference type="ARBA" id="ARBA00022837"/>
    </source>
</evidence>
<evidence type="ECO:0000313" key="7">
    <source>
        <dbReference type="Ensembl" id="ENSSTUP00000094466.1"/>
    </source>
</evidence>
<evidence type="ECO:0000256" key="1">
    <source>
        <dbReference type="ARBA" id="ARBA00007323"/>
    </source>
</evidence>
<feature type="domain" description="EF-hand" evidence="6">
    <location>
        <begin position="74"/>
        <end position="109"/>
    </location>
</feature>
<dbReference type="SMART" id="SM00054">
    <property type="entry name" value="EFh"/>
    <property type="match status" value="1"/>
</dbReference>
<dbReference type="InterPro" id="IPR011992">
    <property type="entry name" value="EF-hand-dom_pair"/>
</dbReference>
<dbReference type="InterPro" id="IPR034325">
    <property type="entry name" value="S-100_dom"/>
</dbReference>
<proteinExistence type="inferred from homology"/>
<dbReference type="InParanoid" id="A0A674DFU3"/>
<evidence type="ECO:0000256" key="2">
    <source>
        <dbReference type="ARBA" id="ARBA00022723"/>
    </source>
</evidence>
<dbReference type="AlphaFoldDB" id="A0A674DFU3"/>
<dbReference type="Ensembl" id="ENSSTUT00000101229.1">
    <property type="protein sequence ID" value="ENSSTUP00000094466.1"/>
    <property type="gene ID" value="ENSSTUG00000042240.1"/>
</dbReference>
<dbReference type="PROSITE" id="PS00303">
    <property type="entry name" value="S100_CABP"/>
    <property type="match status" value="1"/>
</dbReference>
<dbReference type="Proteomes" id="UP000472277">
    <property type="component" value="Chromosome 34"/>
</dbReference>
<keyword evidence="4 5" id="KW-0106">Calcium</keyword>
<evidence type="ECO:0000256" key="5">
    <source>
        <dbReference type="RuleBase" id="RU361184"/>
    </source>
</evidence>
<protein>
    <recommendedName>
        <fullName evidence="5">Protein S100</fullName>
    </recommendedName>
    <alternativeName>
        <fullName evidence="5">S100 calcium-binding protein</fullName>
    </alternativeName>
</protein>
<keyword evidence="8" id="KW-1185">Reference proteome</keyword>
<dbReference type="Pfam" id="PF01023">
    <property type="entry name" value="S_100"/>
    <property type="match status" value="1"/>
</dbReference>
<accession>A0A674DFU3</accession>
<sequence>MYILHVVSAYLHDFPPPGSPSVTDTMAKPTPLEASLGALIMAFHKHAGSEDAKTLSKKELINLIKEELPNITGKGGPDVGELMTMLDHDGDGAVDFKEYITLIESLACMCNCFLEGKLYLLSVFYSVLH</sequence>
<dbReference type="PANTHER" id="PTHR11639:SF134">
    <property type="entry name" value="PROTEIN S100-A1-RELATED"/>
    <property type="match status" value="1"/>
</dbReference>
<dbReference type="GO" id="GO:0046914">
    <property type="term" value="F:transition metal ion binding"/>
    <property type="evidence" value="ECO:0007669"/>
    <property type="project" value="InterPro"/>
</dbReference>
<reference evidence="7" key="1">
    <citation type="submission" date="2025-08" db="UniProtKB">
        <authorList>
            <consortium name="Ensembl"/>
        </authorList>
    </citation>
    <scope>IDENTIFICATION</scope>
</reference>
<keyword evidence="2 5" id="KW-0479">Metal-binding</keyword>
<dbReference type="SMART" id="SM01394">
    <property type="entry name" value="S_100"/>
    <property type="match status" value="1"/>
</dbReference>
<keyword evidence="3" id="KW-0677">Repeat</keyword>
<dbReference type="InterPro" id="IPR018247">
    <property type="entry name" value="EF_Hand_1_Ca_BS"/>
</dbReference>
<name>A0A674DFU3_SALTR</name>
<organism evidence="7 8">
    <name type="scientific">Salmo trutta</name>
    <name type="common">Brown trout</name>
    <dbReference type="NCBI Taxonomy" id="8032"/>
    <lineage>
        <taxon>Eukaryota</taxon>
        <taxon>Metazoa</taxon>
        <taxon>Chordata</taxon>
        <taxon>Craniata</taxon>
        <taxon>Vertebrata</taxon>
        <taxon>Euteleostomi</taxon>
        <taxon>Actinopterygii</taxon>
        <taxon>Neopterygii</taxon>
        <taxon>Teleostei</taxon>
        <taxon>Protacanthopterygii</taxon>
        <taxon>Salmoniformes</taxon>
        <taxon>Salmonidae</taxon>
        <taxon>Salmoninae</taxon>
        <taxon>Salmo</taxon>
    </lineage>
</organism>
<evidence type="ECO:0000256" key="3">
    <source>
        <dbReference type="ARBA" id="ARBA00022737"/>
    </source>
</evidence>
<reference evidence="7" key="2">
    <citation type="submission" date="2025-09" db="UniProtKB">
        <authorList>
            <consortium name="Ensembl"/>
        </authorList>
    </citation>
    <scope>IDENTIFICATION</scope>
</reference>